<dbReference type="EnsemblBacteria" id="AAD35476">
    <property type="protein sequence ID" value="AAD35476"/>
    <property type="gene ID" value="TM_0391"/>
</dbReference>
<evidence type="ECO:0000313" key="1">
    <source>
        <dbReference type="EMBL" id="AAD35476.1"/>
    </source>
</evidence>
<evidence type="ECO:0000313" key="2">
    <source>
        <dbReference type="Proteomes" id="UP000008183"/>
    </source>
</evidence>
<keyword evidence="2" id="KW-1185">Reference proteome</keyword>
<gene>
    <name evidence="1" type="ordered locus">TM_0391</name>
</gene>
<proteinExistence type="predicted"/>
<dbReference type="AlphaFoldDB" id="Q9WYM2"/>
<name>Q9WYM2_THEMA</name>
<organism evidence="1 2">
    <name type="scientific">Thermotoga maritima (strain ATCC 43589 / DSM 3109 / JCM 10099 / NBRC 100826 / MSB8)</name>
    <dbReference type="NCBI Taxonomy" id="243274"/>
    <lineage>
        <taxon>Bacteria</taxon>
        <taxon>Thermotogati</taxon>
        <taxon>Thermotogota</taxon>
        <taxon>Thermotogae</taxon>
        <taxon>Thermotogales</taxon>
        <taxon>Thermotogaceae</taxon>
        <taxon>Thermotoga</taxon>
    </lineage>
</organism>
<dbReference type="KEGG" id="tma:TM0391"/>
<accession>Q9WYM2</accession>
<protein>
    <submittedName>
        <fullName evidence="1">Uncharacterized protein</fullName>
    </submittedName>
</protein>
<dbReference type="Proteomes" id="UP000008183">
    <property type="component" value="Chromosome"/>
</dbReference>
<dbReference type="EMBL" id="AE000512">
    <property type="protein sequence ID" value="AAD35476.1"/>
    <property type="molecule type" value="Genomic_DNA"/>
</dbReference>
<reference evidence="1 2" key="1">
    <citation type="journal article" date="1999" name="Nature">
        <title>Evidence for lateral gene transfer between Archaea and Bacteria from genome sequence of Thermotoga maritima.</title>
        <authorList>
            <person name="Nelson K.E."/>
            <person name="Clayton R.A."/>
            <person name="Gill S.R."/>
            <person name="Gwinn M.L."/>
            <person name="Dodson R.J."/>
            <person name="Haft D.H."/>
            <person name="Hickey E.K."/>
            <person name="Peterson J.D."/>
            <person name="Nelson W.C."/>
            <person name="Ketchum K.A."/>
            <person name="McDonald L."/>
            <person name="Utterback T.R."/>
            <person name="Malek J.A."/>
            <person name="Linher K.D."/>
            <person name="Garrett M.M."/>
            <person name="Stewart A.M."/>
            <person name="Cotton M.D."/>
            <person name="Pratt M.S."/>
            <person name="Phillips C.A."/>
            <person name="Richardson D."/>
            <person name="Heidelberg J."/>
            <person name="Sutton G.G."/>
            <person name="Fleischmann R.D."/>
            <person name="White O."/>
            <person name="Salzberg S.L."/>
            <person name="Smith H.O."/>
            <person name="Venter J.C."/>
            <person name="Fraser C.M."/>
        </authorList>
    </citation>
    <scope>NUCLEOTIDE SEQUENCE [LARGE SCALE GENOMIC DNA]</scope>
    <source>
        <strain evidence="2">ATCC 43589 / DSM 3109 / JCM 10099 / NBRC 100826 / MSB8</strain>
    </source>
</reference>
<dbReference type="InParanoid" id="Q9WYM2"/>
<dbReference type="PIR" id="H72381">
    <property type="entry name" value="H72381"/>
</dbReference>
<sequence>MRKMGKENRFHTSKELLKPVEFKRNYTTNTL</sequence>